<keyword evidence="8 11" id="KW-0378">Hydrolase</keyword>
<evidence type="ECO:0000256" key="4">
    <source>
        <dbReference type="ARBA" id="ARBA00022722"/>
    </source>
</evidence>
<dbReference type="SMART" id="SM00493">
    <property type="entry name" value="TOPRIM"/>
    <property type="match status" value="1"/>
</dbReference>
<comment type="similarity">
    <text evidence="11">Belongs to the ribonuclease M5 family.</text>
</comment>
<protein>
    <recommendedName>
        <fullName evidence="11 12">Ribonuclease M5</fullName>
        <ecNumber evidence="11 12">3.1.26.8</ecNumber>
    </recommendedName>
    <alternativeName>
        <fullName evidence="11">RNase M5</fullName>
    </alternativeName>
    <alternativeName>
        <fullName evidence="11">Ribosomal RNA terminal maturase M5</fullName>
    </alternativeName>
</protein>
<dbReference type="Pfam" id="PF13331">
    <property type="entry name" value="DUF4093"/>
    <property type="match status" value="1"/>
</dbReference>
<dbReference type="HAMAP" id="MF_01469">
    <property type="entry name" value="RNase_M5"/>
    <property type="match status" value="1"/>
</dbReference>
<dbReference type="OrthoDB" id="9791329at2"/>
<evidence type="ECO:0000256" key="8">
    <source>
        <dbReference type="ARBA" id="ARBA00022801"/>
    </source>
</evidence>
<proteinExistence type="inferred from homology"/>
<keyword evidence="1 11" id="KW-0963">Cytoplasm</keyword>
<evidence type="ECO:0000256" key="12">
    <source>
        <dbReference type="NCBIfam" id="TIGR00334"/>
    </source>
</evidence>
<dbReference type="GO" id="GO:0043822">
    <property type="term" value="F:ribonuclease M5 activity"/>
    <property type="evidence" value="ECO:0007669"/>
    <property type="project" value="UniProtKB-UniRule"/>
</dbReference>
<dbReference type="InterPro" id="IPR004466">
    <property type="entry name" value="RNase_M5"/>
</dbReference>
<comment type="function">
    <text evidence="11">Required for correct processing of both the 5' and 3' ends of 5S rRNA precursor. Cleaves both sides of a double-stranded region yielding mature 5S rRNA in one step.</text>
</comment>
<dbReference type="Gene3D" id="3.40.1360.10">
    <property type="match status" value="1"/>
</dbReference>
<keyword evidence="2 11" id="KW-0690">Ribosome biogenesis</keyword>
<keyword evidence="10 11" id="KW-0694">RNA-binding</keyword>
<evidence type="ECO:0000313" key="14">
    <source>
        <dbReference type="EMBL" id="RKL65201.1"/>
    </source>
</evidence>
<evidence type="ECO:0000256" key="2">
    <source>
        <dbReference type="ARBA" id="ARBA00022517"/>
    </source>
</evidence>
<keyword evidence="7 11" id="KW-0255">Endonuclease</keyword>
<keyword evidence="5" id="KW-0479">Metal-binding</keyword>
<dbReference type="PANTHER" id="PTHR39156">
    <property type="entry name" value="RIBONUCLEASE M5"/>
    <property type="match status" value="1"/>
</dbReference>
<evidence type="ECO:0000256" key="11">
    <source>
        <dbReference type="HAMAP-Rule" id="MF_01469"/>
    </source>
</evidence>
<dbReference type="SUPFAM" id="SSF110455">
    <property type="entry name" value="Toprim domain"/>
    <property type="match status" value="1"/>
</dbReference>
<reference evidence="14 15" key="1">
    <citation type="submission" date="2017-10" db="EMBL/GenBank/DDBJ databases">
        <title>Bacillus sp. nov., a halophilic bacterium isolated from a Keqin Lake.</title>
        <authorList>
            <person name="Wang H."/>
        </authorList>
    </citation>
    <scope>NUCLEOTIDE SEQUENCE [LARGE SCALE GENOMIC DNA]</scope>
    <source>
        <strain evidence="14 15">KCTC 13187</strain>
    </source>
</reference>
<dbReference type="GO" id="GO:0046872">
    <property type="term" value="F:metal ion binding"/>
    <property type="evidence" value="ECO:0007669"/>
    <property type="project" value="UniProtKB-KW"/>
</dbReference>
<evidence type="ECO:0000256" key="9">
    <source>
        <dbReference type="ARBA" id="ARBA00022842"/>
    </source>
</evidence>
<organism evidence="14 15">
    <name type="scientific">Salipaludibacillus neizhouensis</name>
    <dbReference type="NCBI Taxonomy" id="885475"/>
    <lineage>
        <taxon>Bacteria</taxon>
        <taxon>Bacillati</taxon>
        <taxon>Bacillota</taxon>
        <taxon>Bacilli</taxon>
        <taxon>Bacillales</taxon>
        <taxon>Bacillaceae</taxon>
    </lineage>
</organism>
<keyword evidence="3 11" id="KW-0698">rRNA processing</keyword>
<evidence type="ECO:0000259" key="13">
    <source>
        <dbReference type="PROSITE" id="PS50880"/>
    </source>
</evidence>
<evidence type="ECO:0000256" key="7">
    <source>
        <dbReference type="ARBA" id="ARBA00022759"/>
    </source>
</evidence>
<comment type="catalytic activity">
    <reaction evidence="11">
        <text>Endonucleolytic cleavage of RNA, removing 21 and 42 nucleotides, respectively, from the 5'- and 3'-termini of a 5S-rRNA precursor.</text>
        <dbReference type="EC" id="3.1.26.8"/>
    </reaction>
</comment>
<feature type="domain" description="Toprim" evidence="13">
    <location>
        <begin position="7"/>
        <end position="90"/>
    </location>
</feature>
<dbReference type="CDD" id="cd01027">
    <property type="entry name" value="TOPRIM_RNase_M5_like"/>
    <property type="match status" value="1"/>
</dbReference>
<dbReference type="NCBIfam" id="TIGR00334">
    <property type="entry name" value="5S_RNA_mat_M5"/>
    <property type="match status" value="1"/>
</dbReference>
<dbReference type="InterPro" id="IPR034141">
    <property type="entry name" value="TOPRIM_RNase_M5-like"/>
</dbReference>
<keyword evidence="6 11" id="KW-0699">rRNA-binding</keyword>
<dbReference type="PROSITE" id="PS50880">
    <property type="entry name" value="TOPRIM"/>
    <property type="match status" value="1"/>
</dbReference>
<dbReference type="GO" id="GO:0005737">
    <property type="term" value="C:cytoplasm"/>
    <property type="evidence" value="ECO:0007669"/>
    <property type="project" value="UniProtKB-SubCell"/>
</dbReference>
<dbReference type="FunFam" id="3.40.1360.10:FF:000006">
    <property type="entry name" value="Ribonuclease M5"/>
    <property type="match status" value="1"/>
</dbReference>
<evidence type="ECO:0000313" key="15">
    <source>
        <dbReference type="Proteomes" id="UP000281498"/>
    </source>
</evidence>
<gene>
    <name evidence="11 14" type="primary">rnmV</name>
    <name evidence="14" type="ORF">CR203_21785</name>
</gene>
<accession>A0A3A9K4G5</accession>
<dbReference type="InterPro" id="IPR006171">
    <property type="entry name" value="TOPRIM_dom"/>
</dbReference>
<comment type="caution">
    <text evidence="14">The sequence shown here is derived from an EMBL/GenBank/DDBJ whole genome shotgun (WGS) entry which is preliminary data.</text>
</comment>
<evidence type="ECO:0000256" key="10">
    <source>
        <dbReference type="ARBA" id="ARBA00022884"/>
    </source>
</evidence>
<dbReference type="GO" id="GO:0006364">
    <property type="term" value="P:rRNA processing"/>
    <property type="evidence" value="ECO:0007669"/>
    <property type="project" value="UniProtKB-UniRule"/>
</dbReference>
<dbReference type="InterPro" id="IPR025156">
    <property type="entry name" value="RNase_M5_C"/>
</dbReference>
<dbReference type="PANTHER" id="PTHR39156:SF1">
    <property type="entry name" value="RIBONUCLEASE M5"/>
    <property type="match status" value="1"/>
</dbReference>
<sequence>MEYRRIDEMIVVEGKNDTNRLKRFFKCDTIETNGSAISGSTLEKIKLALDRRGVIVFTDPDYPGEKVRKTINEYVPGCKHAFLPREAAIDHRRNKIGIEHANEHELYQALLYAKTSFEKVPNGAEHDGISREDLHTAGLIAGPEAKQKRELLGKELKIGYTNGKQLCNRLTQFHISSDEFSQALRLVERKLDYDKHE</sequence>
<dbReference type="RefSeq" id="WP_110938055.1">
    <property type="nucleotide sequence ID" value="NZ_KZ614147.1"/>
</dbReference>
<evidence type="ECO:0000256" key="5">
    <source>
        <dbReference type="ARBA" id="ARBA00022723"/>
    </source>
</evidence>
<dbReference type="GO" id="GO:0019843">
    <property type="term" value="F:rRNA binding"/>
    <property type="evidence" value="ECO:0007669"/>
    <property type="project" value="UniProtKB-KW"/>
</dbReference>
<dbReference type="AlphaFoldDB" id="A0A3A9K4G5"/>
<keyword evidence="15" id="KW-1185">Reference proteome</keyword>
<evidence type="ECO:0000256" key="1">
    <source>
        <dbReference type="ARBA" id="ARBA00022490"/>
    </source>
</evidence>
<comment type="subcellular location">
    <subcellularLocation>
        <location evidence="11">Cytoplasm</location>
    </subcellularLocation>
</comment>
<dbReference type="Pfam" id="PF01751">
    <property type="entry name" value="Toprim"/>
    <property type="match status" value="1"/>
</dbReference>
<name>A0A3A9K4G5_9BACI</name>
<dbReference type="EC" id="3.1.26.8" evidence="11 12"/>
<keyword evidence="4 11" id="KW-0540">Nuclease</keyword>
<dbReference type="EMBL" id="PDOE01000020">
    <property type="protein sequence ID" value="RKL65201.1"/>
    <property type="molecule type" value="Genomic_DNA"/>
</dbReference>
<evidence type="ECO:0000256" key="3">
    <source>
        <dbReference type="ARBA" id="ARBA00022552"/>
    </source>
</evidence>
<evidence type="ECO:0000256" key="6">
    <source>
        <dbReference type="ARBA" id="ARBA00022730"/>
    </source>
</evidence>
<dbReference type="Proteomes" id="UP000281498">
    <property type="component" value="Unassembled WGS sequence"/>
</dbReference>
<keyword evidence="9" id="KW-0460">Magnesium</keyword>